<dbReference type="EMBL" id="JARFVA010000001">
    <property type="protein sequence ID" value="MDF0705922.1"/>
    <property type="molecule type" value="Genomic_DNA"/>
</dbReference>
<dbReference type="InterPro" id="IPR025535">
    <property type="entry name" value="DUF4421"/>
</dbReference>
<name>A0ABT5XJ72_9FLAO</name>
<gene>
    <name evidence="1" type="ORF">PY091_01760</name>
</gene>
<sequence>MSTGYFTKYIYHVSLVICVFLGFKGIGQSDSISIVNYSDKIILKINVDTKTDEYFYKNNEENTRLHIKPNNRYRMFLSLDYEFIGVSVGFVPKFLGANHDEDLKGASSFTDYQFRFFLGRWVQGMSFGKITGYYVQNTNDYFPNWTEGIDPYIQFNNLYSKTYGMSTSYVFNPDFSYRNIVYQNEWQKQSSGSIIGSLFYDYNIFDLGEADGINRDKFFNIRLSPSYYYTYVLHQNWFLSGNLSPSLGLRFSKSESGTDGIITVENNTYITRQLAAGLNLGFSSEKVIYGLNINFSADWYNEDDASRTENDKFYGLVYFGYRFDSPRPVAKLFHPKKKDN</sequence>
<evidence type="ECO:0000313" key="1">
    <source>
        <dbReference type="EMBL" id="MDF0705922.1"/>
    </source>
</evidence>
<evidence type="ECO:0000313" key="2">
    <source>
        <dbReference type="Proteomes" id="UP001217083"/>
    </source>
</evidence>
<accession>A0ABT5XJ72</accession>
<keyword evidence="2" id="KW-1185">Reference proteome</keyword>
<protein>
    <submittedName>
        <fullName evidence="1">DUF4421 family protein</fullName>
    </submittedName>
</protein>
<comment type="caution">
    <text evidence="1">The sequence shown here is derived from an EMBL/GenBank/DDBJ whole genome shotgun (WGS) entry which is preliminary data.</text>
</comment>
<organism evidence="1 2">
    <name type="scientific">Flagellimonas okinawensis</name>
    <dbReference type="NCBI Taxonomy" id="3031324"/>
    <lineage>
        <taxon>Bacteria</taxon>
        <taxon>Pseudomonadati</taxon>
        <taxon>Bacteroidota</taxon>
        <taxon>Flavobacteriia</taxon>
        <taxon>Flavobacteriales</taxon>
        <taxon>Flavobacteriaceae</taxon>
        <taxon>Flagellimonas</taxon>
    </lineage>
</organism>
<dbReference type="Pfam" id="PF14391">
    <property type="entry name" value="DUF4421"/>
    <property type="match status" value="1"/>
</dbReference>
<proteinExistence type="predicted"/>
<reference evidence="1 2" key="1">
    <citation type="submission" date="2023-03" db="EMBL/GenBank/DDBJ databases">
        <title>Muricauda XX sp. nov. and Muricauda XXX sp. nov., two novel species isolated from Okinawa Trough.</title>
        <authorList>
            <person name="Cao W."/>
            <person name="Deng X."/>
        </authorList>
    </citation>
    <scope>NUCLEOTIDE SEQUENCE [LARGE SCALE GENOMIC DNA]</scope>
    <source>
        <strain evidence="1 2">81s02</strain>
    </source>
</reference>
<dbReference type="RefSeq" id="WP_275648035.1">
    <property type="nucleotide sequence ID" value="NZ_JARFVA010000001.1"/>
</dbReference>
<dbReference type="Proteomes" id="UP001217083">
    <property type="component" value="Unassembled WGS sequence"/>
</dbReference>